<dbReference type="Proteomes" id="UP001302812">
    <property type="component" value="Unassembled WGS sequence"/>
</dbReference>
<feature type="region of interest" description="Disordered" evidence="1">
    <location>
        <begin position="161"/>
        <end position="182"/>
    </location>
</feature>
<evidence type="ECO:0000313" key="3">
    <source>
        <dbReference type="Proteomes" id="UP001302812"/>
    </source>
</evidence>
<feature type="region of interest" description="Disordered" evidence="1">
    <location>
        <begin position="89"/>
        <end position="137"/>
    </location>
</feature>
<proteinExistence type="predicted"/>
<name>A0AAN6T8U6_9PEZI</name>
<organism evidence="2 3">
    <name type="scientific">Canariomyces notabilis</name>
    <dbReference type="NCBI Taxonomy" id="2074819"/>
    <lineage>
        <taxon>Eukaryota</taxon>
        <taxon>Fungi</taxon>
        <taxon>Dikarya</taxon>
        <taxon>Ascomycota</taxon>
        <taxon>Pezizomycotina</taxon>
        <taxon>Sordariomycetes</taxon>
        <taxon>Sordariomycetidae</taxon>
        <taxon>Sordariales</taxon>
        <taxon>Chaetomiaceae</taxon>
        <taxon>Canariomyces</taxon>
    </lineage>
</organism>
<comment type="caution">
    <text evidence="2">The sequence shown here is derived from an EMBL/GenBank/DDBJ whole genome shotgun (WGS) entry which is preliminary data.</text>
</comment>
<protein>
    <submittedName>
        <fullName evidence="2">Uncharacterized protein</fullName>
    </submittedName>
</protein>
<evidence type="ECO:0000256" key="1">
    <source>
        <dbReference type="SAM" id="MobiDB-lite"/>
    </source>
</evidence>
<sequence>MSLFQDAHLPLGVWLLPASSGSFLLSHFMRHLEPCAFNLSFHGQQIYTISQWQSSARHNSQIPQQRIFYTALIDITFAEFRYETALRGNTGQSRTPIRALEERSPTPRTLPRLPRRPHRRPRGRHPGNPPGVCRHSTRNLASFGRRYHLRVHVRVRRRWNLQGTRHRKHPAGESSPLQTILP</sequence>
<keyword evidence="3" id="KW-1185">Reference proteome</keyword>
<gene>
    <name evidence="2" type="ORF">N656DRAFT_354435</name>
</gene>
<dbReference type="GeneID" id="89933472"/>
<reference evidence="2" key="1">
    <citation type="journal article" date="2023" name="Mol. Phylogenet. Evol.">
        <title>Genome-scale phylogeny and comparative genomics of the fungal order Sordariales.</title>
        <authorList>
            <person name="Hensen N."/>
            <person name="Bonometti L."/>
            <person name="Westerberg I."/>
            <person name="Brannstrom I.O."/>
            <person name="Guillou S."/>
            <person name="Cros-Aarteil S."/>
            <person name="Calhoun S."/>
            <person name="Haridas S."/>
            <person name="Kuo A."/>
            <person name="Mondo S."/>
            <person name="Pangilinan J."/>
            <person name="Riley R."/>
            <person name="LaButti K."/>
            <person name="Andreopoulos B."/>
            <person name="Lipzen A."/>
            <person name="Chen C."/>
            <person name="Yan M."/>
            <person name="Daum C."/>
            <person name="Ng V."/>
            <person name="Clum A."/>
            <person name="Steindorff A."/>
            <person name="Ohm R.A."/>
            <person name="Martin F."/>
            <person name="Silar P."/>
            <person name="Natvig D.O."/>
            <person name="Lalanne C."/>
            <person name="Gautier V."/>
            <person name="Ament-Velasquez S.L."/>
            <person name="Kruys A."/>
            <person name="Hutchinson M.I."/>
            <person name="Powell A.J."/>
            <person name="Barry K."/>
            <person name="Miller A.N."/>
            <person name="Grigoriev I.V."/>
            <person name="Debuchy R."/>
            <person name="Gladieux P."/>
            <person name="Hiltunen Thoren M."/>
            <person name="Johannesson H."/>
        </authorList>
    </citation>
    <scope>NUCLEOTIDE SEQUENCE</scope>
    <source>
        <strain evidence="2">CBS 508.74</strain>
    </source>
</reference>
<feature type="compositionally biased region" description="Basic residues" evidence="1">
    <location>
        <begin position="113"/>
        <end position="125"/>
    </location>
</feature>
<evidence type="ECO:0000313" key="2">
    <source>
        <dbReference type="EMBL" id="KAK4109063.1"/>
    </source>
</evidence>
<dbReference type="RefSeq" id="XP_064666633.1">
    <property type="nucleotide sequence ID" value="XM_064809348.1"/>
</dbReference>
<dbReference type="EMBL" id="MU853358">
    <property type="protein sequence ID" value="KAK4109063.1"/>
    <property type="molecule type" value="Genomic_DNA"/>
</dbReference>
<reference evidence="2" key="2">
    <citation type="submission" date="2023-05" db="EMBL/GenBank/DDBJ databases">
        <authorList>
            <consortium name="Lawrence Berkeley National Laboratory"/>
            <person name="Steindorff A."/>
            <person name="Hensen N."/>
            <person name="Bonometti L."/>
            <person name="Westerberg I."/>
            <person name="Brannstrom I.O."/>
            <person name="Guillou S."/>
            <person name="Cros-Aarteil S."/>
            <person name="Calhoun S."/>
            <person name="Haridas S."/>
            <person name="Kuo A."/>
            <person name="Mondo S."/>
            <person name="Pangilinan J."/>
            <person name="Riley R."/>
            <person name="Labutti K."/>
            <person name="Andreopoulos B."/>
            <person name="Lipzen A."/>
            <person name="Chen C."/>
            <person name="Yanf M."/>
            <person name="Daum C."/>
            <person name="Ng V."/>
            <person name="Clum A."/>
            <person name="Ohm R."/>
            <person name="Martin F."/>
            <person name="Silar P."/>
            <person name="Natvig D."/>
            <person name="Lalanne C."/>
            <person name="Gautier V."/>
            <person name="Ament-Velasquez S.L."/>
            <person name="Kruys A."/>
            <person name="Hutchinson M.I."/>
            <person name="Powell A.J."/>
            <person name="Barry K."/>
            <person name="Miller A.N."/>
            <person name="Grigoriev I.V."/>
            <person name="Debuchy R."/>
            <person name="Gladieux P."/>
            <person name="Thoren M.H."/>
            <person name="Johannesson H."/>
        </authorList>
    </citation>
    <scope>NUCLEOTIDE SEQUENCE</scope>
    <source>
        <strain evidence="2">CBS 508.74</strain>
    </source>
</reference>
<accession>A0AAN6T8U6</accession>
<dbReference type="AlphaFoldDB" id="A0AAN6T8U6"/>